<reference evidence="3 4" key="1">
    <citation type="journal article" date="2015" name="Antonie Van Leeuwenhoek">
        <title>Prauserella endophytica sp. nov., an endophytic actinobacterium isolated from Tamarix taklamakanensis.</title>
        <authorList>
            <person name="Liu J.M."/>
            <person name="Habden X."/>
            <person name="Guo L."/>
            <person name="Tuo L."/>
            <person name="Jiang Z.K."/>
            <person name="Liu S.W."/>
            <person name="Liu X.F."/>
            <person name="Chen L."/>
            <person name="Li R.F."/>
            <person name="Zhang Y.Q."/>
            <person name="Sun C.H."/>
        </authorList>
    </citation>
    <scope>NUCLEOTIDE SEQUENCE [LARGE SCALE GENOMIC DNA]</scope>
    <source>
        <strain evidence="3 4">CGMCC 4.7182</strain>
    </source>
</reference>
<sequence>MAQRVFATLAELSASIGLVVGPTAWGPIDQSLINRFADDTGDHNWVHVDPERATAAGYESTIAHGFLTLSLIGAFSPELIAIEECPTTINYGLDRVRFPAPCPRDSRVRATAEILRVEEVRGGGQLTLRYVIEREGSDKPVCVADQLSRRMR</sequence>
<dbReference type="Gene3D" id="3.10.129.10">
    <property type="entry name" value="Hotdog Thioesterase"/>
    <property type="match status" value="1"/>
</dbReference>
<dbReference type="InterPro" id="IPR029069">
    <property type="entry name" value="HotDog_dom_sf"/>
</dbReference>
<accession>A0ABY2RVD7</accession>
<dbReference type="Pfam" id="PF01575">
    <property type="entry name" value="MaoC_dehydratas"/>
    <property type="match status" value="1"/>
</dbReference>
<dbReference type="Proteomes" id="UP000309992">
    <property type="component" value="Unassembled WGS sequence"/>
</dbReference>
<dbReference type="InterPro" id="IPR039375">
    <property type="entry name" value="NodN-like"/>
</dbReference>
<evidence type="ECO:0000256" key="1">
    <source>
        <dbReference type="ARBA" id="ARBA00005254"/>
    </source>
</evidence>
<comment type="caution">
    <text evidence="3">The sequence shown here is derived from an EMBL/GenBank/DDBJ whole genome shotgun (WGS) entry which is preliminary data.</text>
</comment>
<feature type="domain" description="MaoC-like" evidence="2">
    <location>
        <begin position="16"/>
        <end position="128"/>
    </location>
</feature>
<organism evidence="3 4">
    <name type="scientific">Prauserella endophytica</name>
    <dbReference type="NCBI Taxonomy" id="1592324"/>
    <lineage>
        <taxon>Bacteria</taxon>
        <taxon>Bacillati</taxon>
        <taxon>Actinomycetota</taxon>
        <taxon>Actinomycetes</taxon>
        <taxon>Pseudonocardiales</taxon>
        <taxon>Pseudonocardiaceae</taxon>
        <taxon>Prauserella</taxon>
        <taxon>Prauserella coralliicola group</taxon>
    </lineage>
</organism>
<dbReference type="PANTHER" id="PTHR42993:SF1">
    <property type="entry name" value="MAOC-LIKE DEHYDRATASE DOMAIN-CONTAINING PROTEIN"/>
    <property type="match status" value="1"/>
</dbReference>
<proteinExistence type="inferred from homology"/>
<dbReference type="SUPFAM" id="SSF54637">
    <property type="entry name" value="Thioesterase/thiol ester dehydrase-isomerase"/>
    <property type="match status" value="1"/>
</dbReference>
<dbReference type="CDD" id="cd03450">
    <property type="entry name" value="NodN"/>
    <property type="match status" value="1"/>
</dbReference>
<comment type="similarity">
    <text evidence="1">Belongs to the enoyl-CoA hydratase/isomerase family.</text>
</comment>
<name>A0ABY2RVD7_9PSEU</name>
<dbReference type="RefSeq" id="WP_137096923.1">
    <property type="nucleotide sequence ID" value="NZ_SWMS01000028.1"/>
</dbReference>
<dbReference type="InterPro" id="IPR002539">
    <property type="entry name" value="MaoC-like_dom"/>
</dbReference>
<evidence type="ECO:0000259" key="2">
    <source>
        <dbReference type="Pfam" id="PF01575"/>
    </source>
</evidence>
<protein>
    <submittedName>
        <fullName evidence="3">MaoC family dehydratase</fullName>
    </submittedName>
</protein>
<dbReference type="PANTHER" id="PTHR42993">
    <property type="entry name" value="MAOC-LIKE DEHYDRATASE DOMAIN-CONTAINING PROTEIN"/>
    <property type="match status" value="1"/>
</dbReference>
<evidence type="ECO:0000313" key="4">
    <source>
        <dbReference type="Proteomes" id="UP000309992"/>
    </source>
</evidence>
<evidence type="ECO:0000313" key="3">
    <source>
        <dbReference type="EMBL" id="TKG62045.1"/>
    </source>
</evidence>
<keyword evidence="4" id="KW-1185">Reference proteome</keyword>
<dbReference type="EMBL" id="SWMS01000028">
    <property type="protein sequence ID" value="TKG62045.1"/>
    <property type="molecule type" value="Genomic_DNA"/>
</dbReference>
<gene>
    <name evidence="3" type="ORF">FCN18_32755</name>
</gene>